<keyword evidence="3" id="KW-1185">Reference proteome</keyword>
<dbReference type="EMBL" id="CAJNOH010002906">
    <property type="protein sequence ID" value="CAF1315698.1"/>
    <property type="molecule type" value="Genomic_DNA"/>
</dbReference>
<reference evidence="2" key="1">
    <citation type="submission" date="2021-02" db="EMBL/GenBank/DDBJ databases">
        <authorList>
            <person name="Nowell W R."/>
        </authorList>
    </citation>
    <scope>NUCLEOTIDE SEQUENCE</scope>
</reference>
<dbReference type="Proteomes" id="UP000663870">
    <property type="component" value="Unassembled WGS sequence"/>
</dbReference>
<name>A0A815ZBM2_9BILA</name>
<dbReference type="SUPFAM" id="SSF57850">
    <property type="entry name" value="RING/U-box"/>
    <property type="match status" value="1"/>
</dbReference>
<dbReference type="InterPro" id="IPR013083">
    <property type="entry name" value="Znf_RING/FYVE/PHD"/>
</dbReference>
<dbReference type="AlphaFoldDB" id="A0A815ZBM2"/>
<proteinExistence type="predicted"/>
<dbReference type="Proteomes" id="UP000663854">
    <property type="component" value="Unassembled WGS sequence"/>
</dbReference>
<sequence>MWTHFCQQCIKKWLENSSLCPTCRRHVKIRDYRPVQTQICPKQIIKCTSSDLKCQWTSERDEFNLHLQTCSFTQIRPIIDQLLNQLETLQKSQIEQRNFIQAFINNGYTLSRICTECCCYLKLPRILDQSNVMTCSLCNEKIESEQIAVHSCLTLNCICKSCFAKQTPKITPSSYKRKLSLSEEINNNSDDSDGFISD</sequence>
<comment type="caution">
    <text evidence="2">The sequence shown here is derived from an EMBL/GenBank/DDBJ whole genome shotgun (WGS) entry which is preliminary data.</text>
</comment>
<accession>A0A815ZBM2</accession>
<evidence type="ECO:0000313" key="1">
    <source>
        <dbReference type="EMBL" id="CAF1315698.1"/>
    </source>
</evidence>
<evidence type="ECO:0008006" key="4">
    <source>
        <dbReference type="Google" id="ProtNLM"/>
    </source>
</evidence>
<gene>
    <name evidence="2" type="ORF">JXQ802_LOCUS46407</name>
    <name evidence="1" type="ORF">PYM288_LOCUS30646</name>
</gene>
<protein>
    <recommendedName>
        <fullName evidence="4">RING-type domain-containing protein</fullName>
    </recommendedName>
</protein>
<dbReference type="EMBL" id="CAJNOL010004181">
    <property type="protein sequence ID" value="CAF1582857.1"/>
    <property type="molecule type" value="Genomic_DNA"/>
</dbReference>
<evidence type="ECO:0000313" key="2">
    <source>
        <dbReference type="EMBL" id="CAF1582857.1"/>
    </source>
</evidence>
<evidence type="ECO:0000313" key="3">
    <source>
        <dbReference type="Proteomes" id="UP000663870"/>
    </source>
</evidence>
<dbReference type="Gene3D" id="3.30.40.10">
    <property type="entry name" value="Zinc/RING finger domain, C3HC4 (zinc finger)"/>
    <property type="match status" value="1"/>
</dbReference>
<organism evidence="2 3">
    <name type="scientific">Rotaria sordida</name>
    <dbReference type="NCBI Taxonomy" id="392033"/>
    <lineage>
        <taxon>Eukaryota</taxon>
        <taxon>Metazoa</taxon>
        <taxon>Spiralia</taxon>
        <taxon>Gnathifera</taxon>
        <taxon>Rotifera</taxon>
        <taxon>Eurotatoria</taxon>
        <taxon>Bdelloidea</taxon>
        <taxon>Philodinida</taxon>
        <taxon>Philodinidae</taxon>
        <taxon>Rotaria</taxon>
    </lineage>
</organism>